<dbReference type="EMBL" id="GBXM01070687">
    <property type="protein sequence ID" value="JAH37890.1"/>
    <property type="molecule type" value="Transcribed_RNA"/>
</dbReference>
<name>A0A0E9SB35_ANGAN</name>
<reference evidence="1" key="2">
    <citation type="journal article" date="2015" name="Fish Shellfish Immunol.">
        <title>Early steps in the European eel (Anguilla anguilla)-Vibrio vulnificus interaction in the gills: Role of the RtxA13 toxin.</title>
        <authorList>
            <person name="Callol A."/>
            <person name="Pajuelo D."/>
            <person name="Ebbesson L."/>
            <person name="Teles M."/>
            <person name="MacKenzie S."/>
            <person name="Amaro C."/>
        </authorList>
    </citation>
    <scope>NUCLEOTIDE SEQUENCE</scope>
</reference>
<proteinExistence type="predicted"/>
<dbReference type="AlphaFoldDB" id="A0A0E9SB35"/>
<organism evidence="1">
    <name type="scientific">Anguilla anguilla</name>
    <name type="common">European freshwater eel</name>
    <name type="synonym">Muraena anguilla</name>
    <dbReference type="NCBI Taxonomy" id="7936"/>
    <lineage>
        <taxon>Eukaryota</taxon>
        <taxon>Metazoa</taxon>
        <taxon>Chordata</taxon>
        <taxon>Craniata</taxon>
        <taxon>Vertebrata</taxon>
        <taxon>Euteleostomi</taxon>
        <taxon>Actinopterygii</taxon>
        <taxon>Neopterygii</taxon>
        <taxon>Teleostei</taxon>
        <taxon>Anguilliformes</taxon>
        <taxon>Anguillidae</taxon>
        <taxon>Anguilla</taxon>
    </lineage>
</organism>
<evidence type="ECO:0000313" key="1">
    <source>
        <dbReference type="EMBL" id="JAH37890.1"/>
    </source>
</evidence>
<sequence>MHPLFHCNLYDIHCVALKQQNITTHNYINLSLSVY</sequence>
<protein>
    <submittedName>
        <fullName evidence="1">Uncharacterized protein</fullName>
    </submittedName>
</protein>
<reference evidence="1" key="1">
    <citation type="submission" date="2014-11" db="EMBL/GenBank/DDBJ databases">
        <authorList>
            <person name="Amaro Gonzalez C."/>
        </authorList>
    </citation>
    <scope>NUCLEOTIDE SEQUENCE</scope>
</reference>
<accession>A0A0E9SB35</accession>